<dbReference type="STRING" id="426418.B2W6H5"/>
<reference evidence="8" key="1">
    <citation type="journal article" date="2013" name="G3 (Bethesda)">
        <title>Comparative genomics of a plant-pathogenic fungus, Pyrenophora tritici-repentis, reveals transduplication and the impact of repeat elements on pathogenicity and population divergence.</title>
        <authorList>
            <person name="Manning V.A."/>
            <person name="Pandelova I."/>
            <person name="Dhillon B."/>
            <person name="Wilhelm L.J."/>
            <person name="Goodwin S.B."/>
            <person name="Berlin A.M."/>
            <person name="Figueroa M."/>
            <person name="Freitag M."/>
            <person name="Hane J.K."/>
            <person name="Henrissat B."/>
            <person name="Holman W.H."/>
            <person name="Kodira C.D."/>
            <person name="Martin J."/>
            <person name="Oliver R.P."/>
            <person name="Robbertse B."/>
            <person name="Schackwitz W."/>
            <person name="Schwartz D.C."/>
            <person name="Spatafora J.W."/>
            <person name="Turgeon B.G."/>
            <person name="Yandava C."/>
            <person name="Young S."/>
            <person name="Zhou S."/>
            <person name="Zeng Q."/>
            <person name="Grigoriev I.V."/>
            <person name="Ma L.-J."/>
            <person name="Ciuffetti L.M."/>
        </authorList>
    </citation>
    <scope>NUCLEOTIDE SEQUENCE [LARGE SCALE GENOMIC DNA]</scope>
    <source>
        <strain evidence="8">Pt-1C-BFP</strain>
    </source>
</reference>
<dbReference type="PROSITE" id="PS00028">
    <property type="entry name" value="ZINC_FINGER_C2H2_1"/>
    <property type="match status" value="1"/>
</dbReference>
<dbReference type="GO" id="GO:0048254">
    <property type="term" value="P:snoRNA localization"/>
    <property type="evidence" value="ECO:0007669"/>
    <property type="project" value="TreeGrafter"/>
</dbReference>
<dbReference type="PANTHER" id="PTHR13483">
    <property type="entry name" value="BOX C_D SNORNA PROTEIN 1-RELATED"/>
    <property type="match status" value="1"/>
</dbReference>
<dbReference type="OMA" id="GVCATEP"/>
<evidence type="ECO:0000313" key="7">
    <source>
        <dbReference type="EMBL" id="EDU48333.1"/>
    </source>
</evidence>
<dbReference type="PANTHER" id="PTHR13483:SF11">
    <property type="entry name" value="ZINC FINGER HIT DOMAIN-CONTAINING PROTEIN 3"/>
    <property type="match status" value="1"/>
</dbReference>
<dbReference type="GO" id="GO:0000463">
    <property type="term" value="P:maturation of LSU-rRNA from tricistronic rRNA transcript (SSU-rRNA, 5.8S rRNA, LSU-rRNA)"/>
    <property type="evidence" value="ECO:0007669"/>
    <property type="project" value="TreeGrafter"/>
</dbReference>
<dbReference type="GO" id="GO:0070761">
    <property type="term" value="C:pre-snoRNP complex"/>
    <property type="evidence" value="ECO:0007669"/>
    <property type="project" value="TreeGrafter"/>
</dbReference>
<protein>
    <recommendedName>
        <fullName evidence="6">HIT-type domain-containing protein</fullName>
    </recommendedName>
</protein>
<organism evidence="7 8">
    <name type="scientific">Pyrenophora tritici-repentis (strain Pt-1C-BFP)</name>
    <name type="common">Wheat tan spot fungus</name>
    <name type="synonym">Drechslera tritici-repentis</name>
    <dbReference type="NCBI Taxonomy" id="426418"/>
    <lineage>
        <taxon>Eukaryota</taxon>
        <taxon>Fungi</taxon>
        <taxon>Dikarya</taxon>
        <taxon>Ascomycota</taxon>
        <taxon>Pezizomycotina</taxon>
        <taxon>Dothideomycetes</taxon>
        <taxon>Pleosporomycetidae</taxon>
        <taxon>Pleosporales</taxon>
        <taxon>Pleosporineae</taxon>
        <taxon>Pleosporaceae</taxon>
        <taxon>Pyrenophora</taxon>
    </lineage>
</organism>
<accession>B2W6H5</accession>
<dbReference type="CDD" id="cd23024">
    <property type="entry name" value="zf-HIT_ZNHIT2-3"/>
    <property type="match status" value="1"/>
</dbReference>
<feature type="region of interest" description="Disordered" evidence="5">
    <location>
        <begin position="104"/>
        <end position="161"/>
    </location>
</feature>
<proteinExistence type="predicted"/>
<feature type="compositionally biased region" description="Basic residues" evidence="5">
    <location>
        <begin position="125"/>
        <end position="135"/>
    </location>
</feature>
<keyword evidence="3" id="KW-0862">Zinc</keyword>
<evidence type="ECO:0000256" key="4">
    <source>
        <dbReference type="PROSITE-ProRule" id="PRU00453"/>
    </source>
</evidence>
<feature type="compositionally biased region" description="Basic and acidic residues" evidence="5">
    <location>
        <begin position="104"/>
        <end position="121"/>
    </location>
</feature>
<dbReference type="Gene3D" id="3.30.60.190">
    <property type="match status" value="1"/>
</dbReference>
<evidence type="ECO:0000256" key="5">
    <source>
        <dbReference type="SAM" id="MobiDB-lite"/>
    </source>
</evidence>
<gene>
    <name evidence="7" type="ORF">PTRG_05413</name>
</gene>
<evidence type="ECO:0000256" key="1">
    <source>
        <dbReference type="ARBA" id="ARBA00022723"/>
    </source>
</evidence>
<feature type="compositionally biased region" description="Pro residues" evidence="5">
    <location>
        <begin position="42"/>
        <end position="63"/>
    </location>
</feature>
<evidence type="ECO:0000256" key="3">
    <source>
        <dbReference type="ARBA" id="ARBA00022833"/>
    </source>
</evidence>
<dbReference type="Pfam" id="PF04438">
    <property type="entry name" value="zf-HIT"/>
    <property type="match status" value="1"/>
</dbReference>
<keyword evidence="2 4" id="KW-0863">Zinc-finger</keyword>
<dbReference type="GO" id="GO:0008270">
    <property type="term" value="F:zinc ion binding"/>
    <property type="evidence" value="ECO:0007669"/>
    <property type="project" value="UniProtKB-UniRule"/>
</dbReference>
<dbReference type="eggNOG" id="ENOG502S6VI">
    <property type="taxonomic scope" value="Eukaryota"/>
</dbReference>
<evidence type="ECO:0000313" key="8">
    <source>
        <dbReference type="Proteomes" id="UP000001471"/>
    </source>
</evidence>
<dbReference type="SUPFAM" id="SSF144232">
    <property type="entry name" value="HIT/MYND zinc finger-like"/>
    <property type="match status" value="1"/>
</dbReference>
<keyword evidence="1" id="KW-0479">Metal-binding</keyword>
<feature type="domain" description="HIT-type" evidence="6">
    <location>
        <begin position="6"/>
        <end position="39"/>
    </location>
</feature>
<dbReference type="AlphaFoldDB" id="B2W6H5"/>
<dbReference type="Proteomes" id="UP000001471">
    <property type="component" value="Unassembled WGS sequence"/>
</dbReference>
<dbReference type="HOGENOM" id="CLU_063513_2_1_1"/>
<dbReference type="InterPro" id="IPR051639">
    <property type="entry name" value="BCD1"/>
</dbReference>
<dbReference type="EMBL" id="DS231619">
    <property type="protein sequence ID" value="EDU48333.1"/>
    <property type="molecule type" value="Genomic_DNA"/>
</dbReference>
<dbReference type="InParanoid" id="B2W6H5"/>
<name>B2W6H5_PYRTR</name>
<dbReference type="InterPro" id="IPR013087">
    <property type="entry name" value="Znf_C2H2_type"/>
</dbReference>
<dbReference type="InterPro" id="IPR007529">
    <property type="entry name" value="Znf_HIT"/>
</dbReference>
<feature type="compositionally biased region" description="Basic and acidic residues" evidence="5">
    <location>
        <begin position="143"/>
        <end position="161"/>
    </location>
</feature>
<evidence type="ECO:0000256" key="2">
    <source>
        <dbReference type="ARBA" id="ARBA00022771"/>
    </source>
</evidence>
<sequence>MAEILCGVCATEPKKYKCPTCALPYCSLPCFKTHKPTHSDPSNPPPTTTSPTLPQPAQPPTPKPRYLKQRRDFSLLATNPKFQSLLKTNQALLPALQRVYAKTIRPDPEDERRRRMLERNAFRGRGTRGRGRGRGGGRGGWNAHDEREERWTPKKGDKDAMGVLKEMRGAQASGEEKDAMELFVGLVEELFVQGEKSEKGEGEGV</sequence>
<dbReference type="GO" id="GO:0005634">
    <property type="term" value="C:nucleus"/>
    <property type="evidence" value="ECO:0007669"/>
    <property type="project" value="TreeGrafter"/>
</dbReference>
<dbReference type="PROSITE" id="PS51083">
    <property type="entry name" value="ZF_HIT"/>
    <property type="match status" value="1"/>
</dbReference>
<dbReference type="GO" id="GO:0000492">
    <property type="term" value="P:box C/D snoRNP assembly"/>
    <property type="evidence" value="ECO:0007669"/>
    <property type="project" value="TreeGrafter"/>
</dbReference>
<evidence type="ECO:0000259" key="6">
    <source>
        <dbReference type="PROSITE" id="PS51083"/>
    </source>
</evidence>
<dbReference type="OrthoDB" id="18412at2759"/>
<feature type="region of interest" description="Disordered" evidence="5">
    <location>
        <begin position="34"/>
        <end position="66"/>
    </location>
</feature>